<dbReference type="SUPFAM" id="SSF109859">
    <property type="entry name" value="NblA-like"/>
    <property type="match status" value="1"/>
</dbReference>
<dbReference type="AlphaFoldDB" id="A0A8K1ZZ75"/>
<accession>A0A8K1ZZ75</accession>
<dbReference type="EMBL" id="WVIC01000015">
    <property type="protein sequence ID" value="NCJ06656.1"/>
    <property type="molecule type" value="Genomic_DNA"/>
</dbReference>
<keyword evidence="2" id="KW-1185">Reference proteome</keyword>
<reference evidence="1" key="1">
    <citation type="submission" date="2019-12" db="EMBL/GenBank/DDBJ databases">
        <title>High-Quality draft genome sequences of three cyanobacteria isolated from the limestone walls of the Old Cathedral of Coimbra.</title>
        <authorList>
            <person name="Tiago I."/>
            <person name="Soares F."/>
            <person name="Portugal A."/>
        </authorList>
    </citation>
    <scope>NUCLEOTIDE SEQUENCE [LARGE SCALE GENOMIC DNA]</scope>
    <source>
        <strain evidence="1">C</strain>
    </source>
</reference>
<name>A0A8K1ZZ75_9CYAN</name>
<organism evidence="1 2">
    <name type="scientific">Petrachloros mirabilis ULC683</name>
    <dbReference type="NCBI Taxonomy" id="2781853"/>
    <lineage>
        <taxon>Bacteria</taxon>
        <taxon>Bacillati</taxon>
        <taxon>Cyanobacteriota</taxon>
        <taxon>Cyanophyceae</taxon>
        <taxon>Synechococcales</taxon>
        <taxon>Petrachlorosaceae</taxon>
        <taxon>Petrachloros</taxon>
        <taxon>Petrachloros mirabilis</taxon>
    </lineage>
</organism>
<evidence type="ECO:0000313" key="2">
    <source>
        <dbReference type="Proteomes" id="UP000607397"/>
    </source>
</evidence>
<dbReference type="Pfam" id="PF04485">
    <property type="entry name" value="NblA"/>
    <property type="match status" value="1"/>
</dbReference>
<protein>
    <submittedName>
        <fullName evidence="1">Uncharacterized protein</fullName>
    </submittedName>
</protein>
<sequence>MSDFKLSVEQEFELAAYRQRIQHLSLEQSHLALVGLYALMLERDAYYQGLLRVKWGIGDAH</sequence>
<evidence type="ECO:0000313" key="1">
    <source>
        <dbReference type="EMBL" id="NCJ06656.1"/>
    </source>
</evidence>
<proteinExistence type="predicted"/>
<dbReference type="InterPro" id="IPR036904">
    <property type="entry name" value="NblA_sf"/>
</dbReference>
<comment type="caution">
    <text evidence="1">The sequence shown here is derived from an EMBL/GenBank/DDBJ whole genome shotgun (WGS) entry which is preliminary data.</text>
</comment>
<dbReference type="InterPro" id="IPR007574">
    <property type="entry name" value="NblA"/>
</dbReference>
<gene>
    <name evidence="1" type="ORF">GS597_09085</name>
</gene>
<dbReference type="Gene3D" id="1.10.287.670">
    <property type="entry name" value="Phycobilisome degradation protein NblA"/>
    <property type="match status" value="1"/>
</dbReference>
<dbReference type="RefSeq" id="WP_161825133.1">
    <property type="nucleotide sequence ID" value="NZ_WVIC01000015.1"/>
</dbReference>
<dbReference type="Proteomes" id="UP000607397">
    <property type="component" value="Unassembled WGS sequence"/>
</dbReference>